<evidence type="ECO:0000313" key="2">
    <source>
        <dbReference type="Proteomes" id="UP000076532"/>
    </source>
</evidence>
<proteinExistence type="predicted"/>
<dbReference type="EMBL" id="KV417641">
    <property type="protein sequence ID" value="KZP12878.1"/>
    <property type="molecule type" value="Genomic_DNA"/>
</dbReference>
<gene>
    <name evidence="1" type="ORF">FIBSPDRAFT_149053</name>
</gene>
<accession>A0A166BQC9</accession>
<reference evidence="1 2" key="1">
    <citation type="journal article" date="2016" name="Mol. Biol. Evol.">
        <title>Comparative Genomics of Early-Diverging Mushroom-Forming Fungi Provides Insights into the Origins of Lignocellulose Decay Capabilities.</title>
        <authorList>
            <person name="Nagy L.G."/>
            <person name="Riley R."/>
            <person name="Tritt A."/>
            <person name="Adam C."/>
            <person name="Daum C."/>
            <person name="Floudas D."/>
            <person name="Sun H."/>
            <person name="Yadav J.S."/>
            <person name="Pangilinan J."/>
            <person name="Larsson K.H."/>
            <person name="Matsuura K."/>
            <person name="Barry K."/>
            <person name="Labutti K."/>
            <person name="Kuo R."/>
            <person name="Ohm R.A."/>
            <person name="Bhattacharya S.S."/>
            <person name="Shirouzu T."/>
            <person name="Yoshinaga Y."/>
            <person name="Martin F.M."/>
            <person name="Grigoriev I.V."/>
            <person name="Hibbett D.S."/>
        </authorList>
    </citation>
    <scope>NUCLEOTIDE SEQUENCE [LARGE SCALE GENOMIC DNA]</scope>
    <source>
        <strain evidence="1 2">CBS 109695</strain>
    </source>
</reference>
<dbReference type="Proteomes" id="UP000076532">
    <property type="component" value="Unassembled WGS sequence"/>
</dbReference>
<name>A0A166BQC9_9AGAM</name>
<dbReference type="AlphaFoldDB" id="A0A166BQC9"/>
<protein>
    <submittedName>
        <fullName evidence="1">Uncharacterized protein</fullName>
    </submittedName>
</protein>
<evidence type="ECO:0000313" key="1">
    <source>
        <dbReference type="EMBL" id="KZP12878.1"/>
    </source>
</evidence>
<sequence length="235" mass="26489">MCHPSCQPRCASTGKRSLLPLRSYGHISEYPSIENRPTWAFECHVNSFIAQAAVHVNTPTAKVPCFCLCVRISLIAGRMYTYARRRSRHFFGSLAPAVIAPSPGDKLQALLGAGPRPHQPVQKCAMPSYLIPRWKIILSAFSIPWSQPAHCTLKPTRHSHFPFQECYDLLRRVRLAQAFESRFRQGLRCDRTHWTTRISYRSCLIFTIQTCAGSPCLGELISPALMEPSFIAGFI</sequence>
<organism evidence="1 2">
    <name type="scientific">Athelia psychrophila</name>
    <dbReference type="NCBI Taxonomy" id="1759441"/>
    <lineage>
        <taxon>Eukaryota</taxon>
        <taxon>Fungi</taxon>
        <taxon>Dikarya</taxon>
        <taxon>Basidiomycota</taxon>
        <taxon>Agaricomycotina</taxon>
        <taxon>Agaricomycetes</taxon>
        <taxon>Agaricomycetidae</taxon>
        <taxon>Atheliales</taxon>
        <taxon>Atheliaceae</taxon>
        <taxon>Athelia</taxon>
    </lineage>
</organism>
<keyword evidence="2" id="KW-1185">Reference proteome</keyword>